<organism evidence="1">
    <name type="scientific">Arundo donax</name>
    <name type="common">Giant reed</name>
    <name type="synonym">Donax arundinaceus</name>
    <dbReference type="NCBI Taxonomy" id="35708"/>
    <lineage>
        <taxon>Eukaryota</taxon>
        <taxon>Viridiplantae</taxon>
        <taxon>Streptophyta</taxon>
        <taxon>Embryophyta</taxon>
        <taxon>Tracheophyta</taxon>
        <taxon>Spermatophyta</taxon>
        <taxon>Magnoliopsida</taxon>
        <taxon>Liliopsida</taxon>
        <taxon>Poales</taxon>
        <taxon>Poaceae</taxon>
        <taxon>PACMAD clade</taxon>
        <taxon>Arundinoideae</taxon>
        <taxon>Arundineae</taxon>
        <taxon>Arundo</taxon>
    </lineage>
</organism>
<dbReference type="EMBL" id="GBRH01244779">
    <property type="protein sequence ID" value="JAD53116.1"/>
    <property type="molecule type" value="Transcribed_RNA"/>
</dbReference>
<accession>A0A0A9APU9</accession>
<reference evidence="1" key="2">
    <citation type="journal article" date="2015" name="Data Brief">
        <title>Shoot transcriptome of the giant reed, Arundo donax.</title>
        <authorList>
            <person name="Barrero R.A."/>
            <person name="Guerrero F.D."/>
            <person name="Moolhuijzen P."/>
            <person name="Goolsby J.A."/>
            <person name="Tidwell J."/>
            <person name="Bellgard S.E."/>
            <person name="Bellgard M.I."/>
        </authorList>
    </citation>
    <scope>NUCLEOTIDE SEQUENCE</scope>
    <source>
        <tissue evidence="1">Shoot tissue taken approximately 20 cm above the soil surface</tissue>
    </source>
</reference>
<proteinExistence type="predicted"/>
<name>A0A0A9APU9_ARUDO</name>
<dbReference type="AlphaFoldDB" id="A0A0A9APU9"/>
<reference evidence="1" key="1">
    <citation type="submission" date="2014-09" db="EMBL/GenBank/DDBJ databases">
        <authorList>
            <person name="Magalhaes I.L.F."/>
            <person name="Oliveira U."/>
            <person name="Santos F.R."/>
            <person name="Vidigal T.H.D.A."/>
            <person name="Brescovit A.D."/>
            <person name="Santos A.J."/>
        </authorList>
    </citation>
    <scope>NUCLEOTIDE SEQUENCE</scope>
    <source>
        <tissue evidence="1">Shoot tissue taken approximately 20 cm above the soil surface</tissue>
    </source>
</reference>
<sequence>MDSSSGENAWRRVSCDQ</sequence>
<protein>
    <submittedName>
        <fullName evidence="1">Uncharacterized protein</fullName>
    </submittedName>
</protein>
<evidence type="ECO:0000313" key="1">
    <source>
        <dbReference type="EMBL" id="JAD53116.1"/>
    </source>
</evidence>